<dbReference type="GO" id="GO:0004556">
    <property type="term" value="F:alpha-amylase activity"/>
    <property type="evidence" value="ECO:0007669"/>
    <property type="project" value="UniProtKB-EC"/>
</dbReference>
<dbReference type="InterPro" id="IPR006048">
    <property type="entry name" value="A-amylase/branching_C"/>
</dbReference>
<keyword evidence="10" id="KW-0106">Calcium</keyword>
<keyword evidence="11" id="KW-1015">Disulfide bond</keyword>
<dbReference type="GO" id="GO:0046872">
    <property type="term" value="F:metal ion binding"/>
    <property type="evidence" value="ECO:0007669"/>
    <property type="project" value="UniProtKB-KW"/>
</dbReference>
<keyword evidence="8 16" id="KW-0732">Signal</keyword>
<keyword evidence="20" id="KW-1185">Reference proteome</keyword>
<comment type="cofactor">
    <cofactor evidence="2">
        <name>Ca(2+)</name>
        <dbReference type="ChEBI" id="CHEBI:29108"/>
    </cofactor>
</comment>
<evidence type="ECO:0000256" key="5">
    <source>
        <dbReference type="ARBA" id="ARBA00011245"/>
    </source>
</evidence>
<evidence type="ECO:0000313" key="19">
    <source>
        <dbReference type="EMBL" id="KAL1376601.1"/>
    </source>
</evidence>
<dbReference type="InterPro" id="IPR006046">
    <property type="entry name" value="Alpha_amylase"/>
</dbReference>
<dbReference type="InterPro" id="IPR006047">
    <property type="entry name" value="GH13_cat_dom"/>
</dbReference>
<evidence type="ECO:0000259" key="17">
    <source>
        <dbReference type="SMART" id="SM00632"/>
    </source>
</evidence>
<dbReference type="AlphaFoldDB" id="A0ABD1CJN8"/>
<name>A0ABD1CJN8_CULPP</name>
<dbReference type="EC" id="3.2.1.1" evidence="6"/>
<evidence type="ECO:0000256" key="10">
    <source>
        <dbReference type="ARBA" id="ARBA00022837"/>
    </source>
</evidence>
<feature type="domain" description="Glycosyl hydrolase family 13 catalytic" evidence="18">
    <location>
        <begin position="31"/>
        <end position="418"/>
    </location>
</feature>
<accession>A0ABD1CJN8</accession>
<dbReference type="SUPFAM" id="SSF51445">
    <property type="entry name" value="(Trans)glycosidases"/>
    <property type="match status" value="1"/>
</dbReference>
<evidence type="ECO:0000256" key="14">
    <source>
        <dbReference type="ARBA" id="ARBA00023295"/>
    </source>
</evidence>
<comment type="catalytic activity">
    <reaction evidence="1">
        <text>Endohydrolysis of (1-&gt;4)-alpha-D-glucosidic linkages in polysaccharides containing three or more (1-&gt;4)-alpha-linked D-glucose units.</text>
        <dbReference type="EC" id="3.2.1.1"/>
    </reaction>
</comment>
<dbReference type="SUPFAM" id="SSF51011">
    <property type="entry name" value="Glycosyl hydrolase domain"/>
    <property type="match status" value="1"/>
</dbReference>
<evidence type="ECO:0000256" key="1">
    <source>
        <dbReference type="ARBA" id="ARBA00000548"/>
    </source>
</evidence>
<keyword evidence="9" id="KW-0378">Hydrolase</keyword>
<keyword evidence="7" id="KW-0479">Metal-binding</keyword>
<evidence type="ECO:0000256" key="15">
    <source>
        <dbReference type="RuleBase" id="RU003615"/>
    </source>
</evidence>
<dbReference type="EMBL" id="JBEHCU010011548">
    <property type="protein sequence ID" value="KAL1376601.1"/>
    <property type="molecule type" value="Genomic_DNA"/>
</dbReference>
<evidence type="ECO:0000256" key="12">
    <source>
        <dbReference type="ARBA" id="ARBA00023214"/>
    </source>
</evidence>
<gene>
    <name evidence="19" type="ORF">pipiens_004346</name>
</gene>
<evidence type="ECO:0000256" key="9">
    <source>
        <dbReference type="ARBA" id="ARBA00022801"/>
    </source>
</evidence>
<dbReference type="SMART" id="SM00632">
    <property type="entry name" value="Aamy_C"/>
    <property type="match status" value="1"/>
</dbReference>
<dbReference type="Pfam" id="PF02806">
    <property type="entry name" value="Alpha-amylase_C"/>
    <property type="match status" value="1"/>
</dbReference>
<evidence type="ECO:0000256" key="6">
    <source>
        <dbReference type="ARBA" id="ARBA00012595"/>
    </source>
</evidence>
<evidence type="ECO:0000256" key="11">
    <source>
        <dbReference type="ARBA" id="ARBA00023157"/>
    </source>
</evidence>
<dbReference type="InterPro" id="IPR013780">
    <property type="entry name" value="Glyco_hydro_b"/>
</dbReference>
<dbReference type="Gene3D" id="2.60.40.1180">
    <property type="entry name" value="Golgi alpha-mannosidase II"/>
    <property type="match status" value="1"/>
</dbReference>
<dbReference type="Gene3D" id="3.20.20.80">
    <property type="entry name" value="Glycosidases"/>
    <property type="match status" value="1"/>
</dbReference>
<evidence type="ECO:0000256" key="16">
    <source>
        <dbReference type="SAM" id="SignalP"/>
    </source>
</evidence>
<keyword evidence="13" id="KW-0119">Carbohydrate metabolism</keyword>
<proteinExistence type="inferred from homology"/>
<dbReference type="InterPro" id="IPR017853">
    <property type="entry name" value="GH"/>
</dbReference>
<comment type="subunit">
    <text evidence="5">Monomer.</text>
</comment>
<comment type="similarity">
    <text evidence="4 15">Belongs to the glycosyl hydrolase 13 family.</text>
</comment>
<comment type="caution">
    <text evidence="19">The sequence shown here is derived from an EMBL/GenBank/DDBJ whole genome shotgun (WGS) entry which is preliminary data.</text>
</comment>
<evidence type="ECO:0000256" key="8">
    <source>
        <dbReference type="ARBA" id="ARBA00022729"/>
    </source>
</evidence>
<evidence type="ECO:0000256" key="3">
    <source>
        <dbReference type="ARBA" id="ARBA00001923"/>
    </source>
</evidence>
<dbReference type="PANTHER" id="PTHR43447">
    <property type="entry name" value="ALPHA-AMYLASE"/>
    <property type="match status" value="1"/>
</dbReference>
<feature type="chain" id="PRO_5044765056" description="alpha-amylase" evidence="16">
    <location>
        <begin position="21"/>
        <end position="516"/>
    </location>
</feature>
<feature type="signal peptide" evidence="16">
    <location>
        <begin position="1"/>
        <end position="20"/>
    </location>
</feature>
<dbReference type="CDD" id="cd11317">
    <property type="entry name" value="AmyAc_bac_euk_AmyA"/>
    <property type="match status" value="1"/>
</dbReference>
<evidence type="ECO:0000256" key="13">
    <source>
        <dbReference type="ARBA" id="ARBA00023277"/>
    </source>
</evidence>
<reference evidence="19 20" key="1">
    <citation type="submission" date="2024-05" db="EMBL/GenBank/DDBJ databases">
        <title>Culex pipiens pipiens assembly and annotation.</title>
        <authorList>
            <person name="Alout H."/>
            <person name="Durand T."/>
        </authorList>
    </citation>
    <scope>NUCLEOTIDE SEQUENCE [LARGE SCALE GENOMIC DNA]</scope>
    <source>
        <strain evidence="19">HA-2024</strain>
        <tissue evidence="19">Whole body</tissue>
    </source>
</reference>
<evidence type="ECO:0000313" key="20">
    <source>
        <dbReference type="Proteomes" id="UP001562425"/>
    </source>
</evidence>
<dbReference type="InterPro" id="IPR031319">
    <property type="entry name" value="A-amylase_C"/>
</dbReference>
<protein>
    <recommendedName>
        <fullName evidence="6">alpha-amylase</fullName>
        <ecNumber evidence="6">3.2.1.1</ecNumber>
    </recommendedName>
</protein>
<dbReference type="Proteomes" id="UP001562425">
    <property type="component" value="Unassembled WGS sequence"/>
</dbReference>
<evidence type="ECO:0000256" key="4">
    <source>
        <dbReference type="ARBA" id="ARBA00008061"/>
    </source>
</evidence>
<sequence>MRLFAFTFVTAALLLAVATGQFQTHQWADRTGIVHLFEWRWNDIADECERFLAPRGYAGVQVSPPTENAIVWSPVRRPWWERYQPMSYGLETRSGNEQEFASMVQRCNNVGVRIYVDLVINHMAAITGDGGTGGSTGSSQTLGFPGVPYSALDFNPRCSLHDFNNAIEVRNCWLVGLPDLNQGVQWVRDKIVELFNKLIGMGVAGFRVDAVKHMWPGDLQAIYSRLNPLPAGHGFPPNAQAFLTQEVIDLGGEAVTRDEYTHLGTVTEFRFSAEIGRVFRGHDRLANLRNWGEGWGFLPSHLALVFVDNHDNQRGHGAGGPCRVLRRPTQNRAAQHAPNILTYKQARNYKMATAFMLAFPFGIKRIMSSFYFEDTEQGPPQDAAGNLIPPVINDRGLCDNGYVCEHRWRQMFNMVEFSNVVRGTGVNDWWDNGANQMAFCRGNRGFIAFNLESFNMVQTLQTCLPAGTYCDVITGSKEGSTCTGGTVTVGANGLAQISIATTAWDGVLAIHADSRI</sequence>
<evidence type="ECO:0000256" key="2">
    <source>
        <dbReference type="ARBA" id="ARBA00001913"/>
    </source>
</evidence>
<dbReference type="SMART" id="SM00642">
    <property type="entry name" value="Aamy"/>
    <property type="match status" value="1"/>
</dbReference>
<feature type="domain" description="Alpha-amylase C-terminal" evidence="17">
    <location>
        <begin position="427"/>
        <end position="515"/>
    </location>
</feature>
<keyword evidence="12" id="KW-0868">Chloride</keyword>
<evidence type="ECO:0000259" key="18">
    <source>
        <dbReference type="SMART" id="SM00642"/>
    </source>
</evidence>
<evidence type="ECO:0000256" key="7">
    <source>
        <dbReference type="ARBA" id="ARBA00022723"/>
    </source>
</evidence>
<comment type="cofactor">
    <cofactor evidence="3">
        <name>chloride</name>
        <dbReference type="ChEBI" id="CHEBI:17996"/>
    </cofactor>
</comment>
<organism evidence="19 20">
    <name type="scientific">Culex pipiens pipiens</name>
    <name type="common">Northern house mosquito</name>
    <dbReference type="NCBI Taxonomy" id="38569"/>
    <lineage>
        <taxon>Eukaryota</taxon>
        <taxon>Metazoa</taxon>
        <taxon>Ecdysozoa</taxon>
        <taxon>Arthropoda</taxon>
        <taxon>Hexapoda</taxon>
        <taxon>Insecta</taxon>
        <taxon>Pterygota</taxon>
        <taxon>Neoptera</taxon>
        <taxon>Endopterygota</taxon>
        <taxon>Diptera</taxon>
        <taxon>Nematocera</taxon>
        <taxon>Culicoidea</taxon>
        <taxon>Culicidae</taxon>
        <taxon>Culicinae</taxon>
        <taxon>Culicini</taxon>
        <taxon>Culex</taxon>
        <taxon>Culex</taxon>
    </lineage>
</organism>
<dbReference type="PRINTS" id="PR00110">
    <property type="entry name" value="ALPHAAMYLASE"/>
</dbReference>
<keyword evidence="14" id="KW-0326">Glycosidase</keyword>